<feature type="compositionally biased region" description="Basic residues" evidence="1">
    <location>
        <begin position="25"/>
        <end position="36"/>
    </location>
</feature>
<protein>
    <submittedName>
        <fullName evidence="3">Ribosomal L1 domain-containing protein 1-like</fullName>
    </submittedName>
</protein>
<feature type="compositionally biased region" description="Low complexity" evidence="1">
    <location>
        <begin position="588"/>
        <end position="597"/>
    </location>
</feature>
<feature type="compositionally biased region" description="Basic and acidic residues" evidence="1">
    <location>
        <begin position="500"/>
        <end position="511"/>
    </location>
</feature>
<feature type="compositionally biased region" description="Basic residues" evidence="1">
    <location>
        <begin position="441"/>
        <end position="451"/>
    </location>
</feature>
<evidence type="ECO:0000256" key="1">
    <source>
        <dbReference type="SAM" id="MobiDB-lite"/>
    </source>
</evidence>
<accession>A0ABM1N7D2</accession>
<dbReference type="InterPro" id="IPR028364">
    <property type="entry name" value="Ribosomal_uL1/biogenesis"/>
</dbReference>
<sequence length="828" mass="92727">MAKVKKNLEKSAKPNVIKTAEKKNSPKNRVKSVIKKAKQEKTVDVDKAKKIVKNLVKAKDLQNQLEKAPKNIQEIVQEKTKKKKNKNKVKSPEKKKPAEVTVDSPTKVVEQNTNSIALDSKTVESAVNSLFHLLENDDKVKLFDDQEERFLLQIKCIKVPEANPMIKRITLKHGKLNANSDICFIVKDYKKPKDVDKTIEFYEKIFEMHNITNIKCIMPFYTASTEYAEYENQRRLVDLYDSFLVDASISNQFSTMFRAVFIKKGKMPRMVRMRASNLKDQVEKSLKMVPLKICDGRDSYLIEFGHHLMKKQEIIENLHHVVRELNIVFPGGHDNIRNMYVKTPTGVSIPLYLSLANSSDVVTPVVKRKLPKACKDVRGELSTFTDAEVIVKPHGEVILVRNKKEQSLGDDEDCEEEEDVEDEAPNKIRKVDVDAALPVEKKKKGKGKNKRQLQTGADEEIIEPKGKQAKKSNEGVKSNEVTPEMPKGKVVQKPSVETAEIVKEDITEKPKGKGKKNKKSNEETTQKANEEITEKPKGKGNKNMKPTVETKSEVITEKPKGKGNKKFKPNAETVQTKNEVITEKTNGKGKNNNLKPNVETKSEVVAEKTKGKGKNNVKPIEVVAEAKHEEIVEKTKGKGKKNTKPIEVVVETKSEEIVEKTKGKGKKNAKLIEEPVEVKSDVTTEKPKGKGKKNKRANEEVTKVEIIEKVAEKMGKGKKIKATEETLMSPKAQIVQKAKKLKVESEAVSNVATNVPKKIKKGKQIENKPVEAVPAVANNKNAGKKGKNSEKDATVLTKSGSEKVKPANGAQKKMNSPAGKNKKKKNVV</sequence>
<feature type="region of interest" description="Disordered" evidence="1">
    <location>
        <begin position="403"/>
        <end position="613"/>
    </location>
</feature>
<evidence type="ECO:0000313" key="3">
    <source>
        <dbReference type="RefSeq" id="XP_017782732.1"/>
    </source>
</evidence>
<feature type="compositionally biased region" description="Basic and acidic residues" evidence="1">
    <location>
        <begin position="679"/>
        <end position="688"/>
    </location>
</feature>
<proteinExistence type="predicted"/>
<name>A0ABM1N7D2_NICVS</name>
<reference evidence="3" key="1">
    <citation type="submission" date="2025-08" db="UniProtKB">
        <authorList>
            <consortium name="RefSeq"/>
        </authorList>
    </citation>
    <scope>IDENTIFICATION</scope>
    <source>
        <tissue evidence="3">Whole Larva</tissue>
    </source>
</reference>
<feature type="region of interest" description="Disordered" evidence="1">
    <location>
        <begin position="1"/>
        <end position="36"/>
    </location>
</feature>
<feature type="compositionally biased region" description="Basic residues" evidence="1">
    <location>
        <begin position="80"/>
        <end position="89"/>
    </location>
</feature>
<dbReference type="RefSeq" id="XP_017782732.1">
    <property type="nucleotide sequence ID" value="XM_017927243.1"/>
</dbReference>
<dbReference type="InterPro" id="IPR023674">
    <property type="entry name" value="Ribosomal_uL1-like"/>
</dbReference>
<feature type="compositionally biased region" description="Basic and acidic residues" evidence="1">
    <location>
        <begin position="548"/>
        <end position="560"/>
    </location>
</feature>
<feature type="region of interest" description="Disordered" evidence="1">
    <location>
        <begin position="679"/>
        <end position="698"/>
    </location>
</feature>
<gene>
    <name evidence="3" type="primary">LOC108567047</name>
</gene>
<keyword evidence="2" id="KW-1185">Reference proteome</keyword>
<feature type="compositionally biased region" description="Basic and acidic residues" evidence="1">
    <location>
        <begin position="424"/>
        <end position="433"/>
    </location>
</feature>
<evidence type="ECO:0000313" key="2">
    <source>
        <dbReference type="Proteomes" id="UP000695000"/>
    </source>
</evidence>
<dbReference type="SUPFAM" id="SSF56808">
    <property type="entry name" value="Ribosomal protein L1"/>
    <property type="match status" value="1"/>
</dbReference>
<feature type="compositionally biased region" description="Basic and acidic residues" evidence="1">
    <location>
        <begin position="598"/>
        <end position="610"/>
    </location>
</feature>
<dbReference type="GeneID" id="108567047"/>
<feature type="compositionally biased region" description="Basic and acidic residues" evidence="1">
    <location>
        <begin position="519"/>
        <end position="537"/>
    </location>
</feature>
<feature type="region of interest" description="Disordered" evidence="1">
    <location>
        <begin position="77"/>
        <end position="104"/>
    </location>
</feature>
<feature type="compositionally biased region" description="Acidic residues" evidence="1">
    <location>
        <begin position="408"/>
        <end position="423"/>
    </location>
</feature>
<feature type="compositionally biased region" description="Basic and acidic residues" evidence="1">
    <location>
        <begin position="462"/>
        <end position="474"/>
    </location>
</feature>
<dbReference type="Proteomes" id="UP000695000">
    <property type="component" value="Unplaced"/>
</dbReference>
<feature type="compositionally biased region" description="Low complexity" evidence="1">
    <location>
        <begin position="770"/>
        <end position="781"/>
    </location>
</feature>
<dbReference type="Pfam" id="PF00687">
    <property type="entry name" value="Ribosomal_L1"/>
    <property type="match status" value="1"/>
</dbReference>
<organism evidence="2 3">
    <name type="scientific">Nicrophorus vespilloides</name>
    <name type="common">Boreal carrion beetle</name>
    <dbReference type="NCBI Taxonomy" id="110193"/>
    <lineage>
        <taxon>Eukaryota</taxon>
        <taxon>Metazoa</taxon>
        <taxon>Ecdysozoa</taxon>
        <taxon>Arthropoda</taxon>
        <taxon>Hexapoda</taxon>
        <taxon>Insecta</taxon>
        <taxon>Pterygota</taxon>
        <taxon>Neoptera</taxon>
        <taxon>Endopterygota</taxon>
        <taxon>Coleoptera</taxon>
        <taxon>Polyphaga</taxon>
        <taxon>Staphyliniformia</taxon>
        <taxon>Silphidae</taxon>
        <taxon>Nicrophorinae</taxon>
        <taxon>Nicrophorus</taxon>
    </lineage>
</organism>
<feature type="region of interest" description="Disordered" evidence="1">
    <location>
        <begin position="759"/>
        <end position="828"/>
    </location>
</feature>
<feature type="compositionally biased region" description="Basic and acidic residues" evidence="1">
    <location>
        <begin position="1"/>
        <end position="12"/>
    </location>
</feature>